<reference evidence="10" key="1">
    <citation type="journal article" date="2015" name="Nature">
        <title>Complex archaea that bridge the gap between prokaryotes and eukaryotes.</title>
        <authorList>
            <person name="Spang A."/>
            <person name="Saw J.H."/>
            <person name="Jorgensen S.L."/>
            <person name="Zaremba-Niedzwiedzka K."/>
            <person name="Martijn J."/>
            <person name="Lind A.E."/>
            <person name="van Eijk R."/>
            <person name="Schleper C."/>
            <person name="Guy L."/>
            <person name="Ettema T.J."/>
        </authorList>
    </citation>
    <scope>NUCLEOTIDE SEQUENCE</scope>
</reference>
<dbReference type="EMBL" id="LAZR01029813">
    <property type="protein sequence ID" value="KKL58473.1"/>
    <property type="molecule type" value="Genomic_DNA"/>
</dbReference>
<keyword evidence="3" id="KW-0328">Glycosyltransferase</keyword>
<evidence type="ECO:0000256" key="7">
    <source>
        <dbReference type="ARBA" id="ARBA00023136"/>
    </source>
</evidence>
<evidence type="ECO:0000256" key="3">
    <source>
        <dbReference type="ARBA" id="ARBA00022676"/>
    </source>
</evidence>
<evidence type="ECO:0000256" key="4">
    <source>
        <dbReference type="ARBA" id="ARBA00022679"/>
    </source>
</evidence>
<dbReference type="GO" id="GO:0005886">
    <property type="term" value="C:plasma membrane"/>
    <property type="evidence" value="ECO:0007669"/>
    <property type="project" value="UniProtKB-SubCell"/>
</dbReference>
<evidence type="ECO:0000259" key="9">
    <source>
        <dbReference type="Pfam" id="PF13231"/>
    </source>
</evidence>
<accession>A0A0F9D9W5</accession>
<keyword evidence="6 8" id="KW-1133">Transmembrane helix</keyword>
<dbReference type="PANTHER" id="PTHR33908:SF11">
    <property type="entry name" value="MEMBRANE PROTEIN"/>
    <property type="match status" value="1"/>
</dbReference>
<comment type="subcellular location">
    <subcellularLocation>
        <location evidence="1">Cell membrane</location>
        <topology evidence="1">Multi-pass membrane protein</topology>
    </subcellularLocation>
</comment>
<keyword evidence="5 8" id="KW-0812">Transmembrane</keyword>
<dbReference type="GO" id="GO:0016763">
    <property type="term" value="F:pentosyltransferase activity"/>
    <property type="evidence" value="ECO:0007669"/>
    <property type="project" value="TreeGrafter"/>
</dbReference>
<protein>
    <recommendedName>
        <fullName evidence="9">Glycosyltransferase RgtA/B/C/D-like domain-containing protein</fullName>
    </recommendedName>
</protein>
<evidence type="ECO:0000313" key="10">
    <source>
        <dbReference type="EMBL" id="KKL58473.1"/>
    </source>
</evidence>
<dbReference type="Pfam" id="PF13231">
    <property type="entry name" value="PMT_2"/>
    <property type="match status" value="1"/>
</dbReference>
<feature type="transmembrane region" description="Helical" evidence="8">
    <location>
        <begin position="100"/>
        <end position="119"/>
    </location>
</feature>
<keyword evidence="7 8" id="KW-0472">Membrane</keyword>
<dbReference type="AlphaFoldDB" id="A0A0F9D9W5"/>
<feature type="transmembrane region" description="Helical" evidence="8">
    <location>
        <begin position="237"/>
        <end position="256"/>
    </location>
</feature>
<dbReference type="PANTHER" id="PTHR33908">
    <property type="entry name" value="MANNOSYLTRANSFERASE YKCB-RELATED"/>
    <property type="match status" value="1"/>
</dbReference>
<sequence>AETSDLRPIAGGGRLASLPPSRRALLIAIGCVAVVYLAGVSAKWWPTPDSAIIMGLSRSLADGDGYRFNGEIHTILPPGLPFVLAALRSVAGDGEWAPNLLEALCGLGALWLIYAVIAACRDRRTALGVTLCTGLSYLFFHNAHAVLTDMPFMMLFWALLYVCTRGDAASPPGETNSRDAPKPPGASAGGTAGLLVLAALLTAASVAVRFPGVVALGVLGVALALSGHTGCRLRRMAMSATVLAVTGLSVGGFYLLSRRFAGETPRYLTRLPHALPSGLADAIGRLGSGLLAIPEVLCDAVIAQGDAIAAILIGLPLVARVLTGAVRLWRAGRRPPAILAVAYPLALTLCTGEGNFRARYLLPVLPLIFLTAMEGLWTTLDFLYRRRGGATDRAALIVSTVFVVMVIATNAPRVARDAFYYSYLSRTDRYYEVIRRGEHADLARIAQMLREDPSTDSAIVIRHNRSSILHYLSGRRIVPLPRRMPRETAADARGVLDRILPDPSVGYVVLDMVGGSDEFRRQWRKQWQRQGHLRPQYAGRRYHLYSLSVE</sequence>
<feature type="domain" description="Glycosyltransferase RgtA/B/C/D-like" evidence="9">
    <location>
        <begin position="77"/>
        <end position="164"/>
    </location>
</feature>
<feature type="transmembrane region" description="Helical" evidence="8">
    <location>
        <begin position="24"/>
        <end position="45"/>
    </location>
</feature>
<feature type="transmembrane region" description="Helical" evidence="8">
    <location>
        <begin position="360"/>
        <end position="383"/>
    </location>
</feature>
<gene>
    <name evidence="10" type="ORF">LCGC14_2225030</name>
</gene>
<dbReference type="InterPro" id="IPR038731">
    <property type="entry name" value="RgtA/B/C-like"/>
</dbReference>
<keyword evidence="4" id="KW-0808">Transferase</keyword>
<feature type="transmembrane region" description="Helical" evidence="8">
    <location>
        <begin position="192"/>
        <end position="225"/>
    </location>
</feature>
<feature type="transmembrane region" description="Helical" evidence="8">
    <location>
        <begin position="395"/>
        <end position="415"/>
    </location>
</feature>
<evidence type="ECO:0000256" key="8">
    <source>
        <dbReference type="SAM" id="Phobius"/>
    </source>
</evidence>
<organism evidence="10">
    <name type="scientific">marine sediment metagenome</name>
    <dbReference type="NCBI Taxonomy" id="412755"/>
    <lineage>
        <taxon>unclassified sequences</taxon>
        <taxon>metagenomes</taxon>
        <taxon>ecological metagenomes</taxon>
    </lineage>
</organism>
<evidence type="ECO:0000256" key="5">
    <source>
        <dbReference type="ARBA" id="ARBA00022692"/>
    </source>
</evidence>
<dbReference type="GO" id="GO:0008610">
    <property type="term" value="P:lipid biosynthetic process"/>
    <property type="evidence" value="ECO:0007669"/>
    <property type="project" value="UniProtKB-ARBA"/>
</dbReference>
<comment type="caution">
    <text evidence="10">The sequence shown here is derived from an EMBL/GenBank/DDBJ whole genome shotgun (WGS) entry which is preliminary data.</text>
</comment>
<dbReference type="InterPro" id="IPR050297">
    <property type="entry name" value="LipidA_mod_glycosyltrf_83"/>
</dbReference>
<evidence type="ECO:0000256" key="6">
    <source>
        <dbReference type="ARBA" id="ARBA00022989"/>
    </source>
</evidence>
<evidence type="ECO:0000256" key="2">
    <source>
        <dbReference type="ARBA" id="ARBA00022475"/>
    </source>
</evidence>
<name>A0A0F9D9W5_9ZZZZ</name>
<feature type="transmembrane region" description="Helical" evidence="8">
    <location>
        <begin position="126"/>
        <end position="147"/>
    </location>
</feature>
<evidence type="ECO:0000256" key="1">
    <source>
        <dbReference type="ARBA" id="ARBA00004651"/>
    </source>
</evidence>
<feature type="non-terminal residue" evidence="10">
    <location>
        <position position="1"/>
    </location>
</feature>
<feature type="transmembrane region" description="Helical" evidence="8">
    <location>
        <begin position="307"/>
        <end position="329"/>
    </location>
</feature>
<keyword evidence="2" id="KW-1003">Cell membrane</keyword>
<proteinExistence type="predicted"/>